<dbReference type="Gene3D" id="3.10.180.10">
    <property type="entry name" value="2,3-Dihydroxybiphenyl 1,2-Dioxygenase, domain 1"/>
    <property type="match status" value="1"/>
</dbReference>
<dbReference type="EMBL" id="NPDY01000033">
    <property type="protein sequence ID" value="PJZ68121.1"/>
    <property type="molecule type" value="Genomic_DNA"/>
</dbReference>
<dbReference type="RefSeq" id="WP_100715461.1">
    <property type="nucleotide sequence ID" value="NZ_NPDY01000033.1"/>
</dbReference>
<gene>
    <name evidence="2" type="ORF">CH360_17840</name>
    <name evidence="3" type="ORF">CH373_17895</name>
</gene>
<evidence type="ECO:0000313" key="2">
    <source>
        <dbReference type="EMBL" id="PJZ68121.1"/>
    </source>
</evidence>
<organism evidence="3 5">
    <name type="scientific">Leptospira perolatii</name>
    <dbReference type="NCBI Taxonomy" id="2023191"/>
    <lineage>
        <taxon>Bacteria</taxon>
        <taxon>Pseudomonadati</taxon>
        <taxon>Spirochaetota</taxon>
        <taxon>Spirochaetia</taxon>
        <taxon>Leptospirales</taxon>
        <taxon>Leptospiraceae</taxon>
        <taxon>Leptospira</taxon>
    </lineage>
</organism>
<evidence type="ECO:0000313" key="3">
    <source>
        <dbReference type="EMBL" id="PJZ71742.1"/>
    </source>
</evidence>
<name>A0A2M9ZIA4_9LEPT</name>
<dbReference type="Pfam" id="PF00903">
    <property type="entry name" value="Glyoxalase"/>
    <property type="match status" value="1"/>
</dbReference>
<dbReference type="CDD" id="cd07251">
    <property type="entry name" value="VOC_like"/>
    <property type="match status" value="1"/>
</dbReference>
<sequence length="143" mass="15981">MRQKLNLITLGVKNFQRSLDFYEKGLGWKKSSASLEDLALFPLGGIVLALHPREELAKDAGLPDANAKGFLGITLSFNAKSEQEVNQVIEQVRSLGAKIIKEPQKVFWGGYSSYFEDLDGHLIEVAHNPFWPLDENDNVVLPE</sequence>
<dbReference type="PANTHER" id="PTHR36503">
    <property type="entry name" value="BLR2520 PROTEIN"/>
    <property type="match status" value="1"/>
</dbReference>
<reference evidence="4 5" key="1">
    <citation type="submission" date="2017-07" db="EMBL/GenBank/DDBJ databases">
        <title>Leptospira spp. isolated from tropical soils.</title>
        <authorList>
            <person name="Thibeaux R."/>
            <person name="Iraola G."/>
            <person name="Ferres I."/>
            <person name="Bierque E."/>
            <person name="Girault D."/>
            <person name="Soupe-Gilbert M.-E."/>
            <person name="Picardeau M."/>
            <person name="Goarant C."/>
        </authorList>
    </citation>
    <scope>NUCLEOTIDE SEQUENCE [LARGE SCALE GENOMIC DNA]</scope>
    <source>
        <strain evidence="3 5">FH1-B-B1</strain>
        <strain evidence="2 4">FH1-B-C1</strain>
    </source>
</reference>
<dbReference type="SUPFAM" id="SSF54593">
    <property type="entry name" value="Glyoxalase/Bleomycin resistance protein/Dihydroxybiphenyl dioxygenase"/>
    <property type="match status" value="1"/>
</dbReference>
<comment type="caution">
    <text evidence="3">The sequence shown here is derived from an EMBL/GenBank/DDBJ whole genome shotgun (WGS) entry which is preliminary data.</text>
</comment>
<dbReference type="AlphaFoldDB" id="A0A2M9ZIA4"/>
<dbReference type="InterPro" id="IPR029068">
    <property type="entry name" value="Glyas_Bleomycin-R_OHBP_Dase"/>
</dbReference>
<evidence type="ECO:0000259" key="1">
    <source>
        <dbReference type="PROSITE" id="PS51819"/>
    </source>
</evidence>
<dbReference type="Proteomes" id="UP000231962">
    <property type="component" value="Unassembled WGS sequence"/>
</dbReference>
<dbReference type="OrthoDB" id="9815599at2"/>
<dbReference type="InterPro" id="IPR004360">
    <property type="entry name" value="Glyas_Fos-R_dOase_dom"/>
</dbReference>
<dbReference type="PANTHER" id="PTHR36503:SF1">
    <property type="entry name" value="BLR2520 PROTEIN"/>
    <property type="match status" value="1"/>
</dbReference>
<dbReference type="EMBL" id="NPDZ01000021">
    <property type="protein sequence ID" value="PJZ71742.1"/>
    <property type="molecule type" value="Genomic_DNA"/>
</dbReference>
<keyword evidence="4" id="KW-1185">Reference proteome</keyword>
<accession>A0A2M9ZIA4</accession>
<proteinExistence type="predicted"/>
<dbReference type="InterPro" id="IPR037523">
    <property type="entry name" value="VOC_core"/>
</dbReference>
<protein>
    <submittedName>
        <fullName evidence="3">Glyoxalase</fullName>
    </submittedName>
</protein>
<feature type="domain" description="VOC" evidence="1">
    <location>
        <begin position="4"/>
        <end position="128"/>
    </location>
</feature>
<dbReference type="PROSITE" id="PS51819">
    <property type="entry name" value="VOC"/>
    <property type="match status" value="1"/>
</dbReference>
<evidence type="ECO:0000313" key="5">
    <source>
        <dbReference type="Proteomes" id="UP000231990"/>
    </source>
</evidence>
<evidence type="ECO:0000313" key="4">
    <source>
        <dbReference type="Proteomes" id="UP000231962"/>
    </source>
</evidence>
<dbReference type="Proteomes" id="UP000231990">
    <property type="component" value="Unassembled WGS sequence"/>
</dbReference>